<dbReference type="HOGENOM" id="CLU_070764_2_0_0"/>
<dbReference type="InterPro" id="IPR017896">
    <property type="entry name" value="4Fe4S_Fe-S-bd"/>
</dbReference>
<reference evidence="7 8" key="1">
    <citation type="submission" date="2010-12" db="EMBL/GenBank/DDBJ databases">
        <title>Complete sequence of Desulfurispirillum indicum S5.</title>
        <authorList>
            <consortium name="US DOE Joint Genome Institute"/>
            <person name="Lucas S."/>
            <person name="Copeland A."/>
            <person name="Lapidus A."/>
            <person name="Cheng J.-F."/>
            <person name="Goodwin L."/>
            <person name="Pitluck S."/>
            <person name="Chertkov O."/>
            <person name="Held B."/>
            <person name="Detter J.C."/>
            <person name="Han C."/>
            <person name="Tapia R."/>
            <person name="Land M."/>
            <person name="Hauser L."/>
            <person name="Kyrpides N."/>
            <person name="Ivanova N."/>
            <person name="Mikhailova N."/>
            <person name="Haggblom M."/>
            <person name="Rauschenbach I."/>
            <person name="Bini E."/>
            <person name="Woyke T."/>
        </authorList>
    </citation>
    <scope>NUCLEOTIDE SEQUENCE [LARGE SCALE GENOMIC DNA]</scope>
    <source>
        <strain evidence="8">ATCC BAA-1389 / DSM 22839 / S5</strain>
    </source>
</reference>
<dbReference type="Gene3D" id="3.30.70.20">
    <property type="match status" value="1"/>
</dbReference>
<keyword evidence="5" id="KW-0411">Iron-sulfur</keyword>
<dbReference type="InterPro" id="IPR017900">
    <property type="entry name" value="4Fe4S_Fe_S_CS"/>
</dbReference>
<dbReference type="SUPFAM" id="SSF55469">
    <property type="entry name" value="FMN-dependent nitroreductase-like"/>
    <property type="match status" value="1"/>
</dbReference>
<dbReference type="CDD" id="cd02143">
    <property type="entry name" value="nitroreductase_FeS-like"/>
    <property type="match status" value="1"/>
</dbReference>
<keyword evidence="8" id="KW-1185">Reference proteome</keyword>
<dbReference type="Gene3D" id="3.40.109.10">
    <property type="entry name" value="NADH Oxidase"/>
    <property type="match status" value="1"/>
</dbReference>
<dbReference type="InterPro" id="IPR000415">
    <property type="entry name" value="Nitroreductase-like"/>
</dbReference>
<keyword evidence="3" id="KW-0560">Oxidoreductase</keyword>
<evidence type="ECO:0000313" key="7">
    <source>
        <dbReference type="EMBL" id="ADU67112.1"/>
    </source>
</evidence>
<comment type="similarity">
    <text evidence="1">Belongs to the nitroreductase family.</text>
</comment>
<dbReference type="InParanoid" id="E6W4N9"/>
<evidence type="ECO:0000256" key="3">
    <source>
        <dbReference type="ARBA" id="ARBA00023002"/>
    </source>
</evidence>
<protein>
    <submittedName>
        <fullName evidence="7">Nitroreductase</fullName>
    </submittedName>
</protein>
<dbReference type="Proteomes" id="UP000002572">
    <property type="component" value="Chromosome"/>
</dbReference>
<evidence type="ECO:0000256" key="5">
    <source>
        <dbReference type="ARBA" id="ARBA00023014"/>
    </source>
</evidence>
<keyword evidence="4" id="KW-0408">Iron</keyword>
<dbReference type="PANTHER" id="PTHR43673:SF10">
    <property type="entry name" value="NADH DEHYDROGENASE_NAD(P)H NITROREDUCTASE XCC3605-RELATED"/>
    <property type="match status" value="1"/>
</dbReference>
<dbReference type="Pfam" id="PF13237">
    <property type="entry name" value="Fer4_10"/>
    <property type="match status" value="1"/>
</dbReference>
<proteinExistence type="inferred from homology"/>
<organism evidence="7 8">
    <name type="scientific">Desulfurispirillum indicum (strain ATCC BAA-1389 / DSM 22839 / S5)</name>
    <dbReference type="NCBI Taxonomy" id="653733"/>
    <lineage>
        <taxon>Bacteria</taxon>
        <taxon>Pseudomonadati</taxon>
        <taxon>Chrysiogenota</taxon>
        <taxon>Chrysiogenia</taxon>
        <taxon>Chrysiogenales</taxon>
        <taxon>Chrysiogenaceae</taxon>
        <taxon>Desulfurispirillum</taxon>
    </lineage>
</organism>
<evidence type="ECO:0000313" key="8">
    <source>
        <dbReference type="Proteomes" id="UP000002572"/>
    </source>
</evidence>
<dbReference type="eggNOG" id="COG0778">
    <property type="taxonomic scope" value="Bacteria"/>
</dbReference>
<name>E6W4N9_DESIS</name>
<sequence length="261" mass="29108">MLQVDSQRCRRDGHCVSVCPVAIIHQDEQGYPCAREDRAGLCIACGHCVAVCPHDALRHEGLPDEGFEVADEGALPTAESLGQLIRQRRSVRVFRDKPVDTAIFEAILAEARFAPTAKNEQYLTWTIWHDSARVRSLATELASWFLAKRRNPLISEALQQGRDPMLRGAPHLVMVSAPREKPWAQVDGTIALTCFELLAKTHGLGVCWAGLLQYVVEADREFAARVDLLPGHRFCGALMLGYPRVACHRIPPRNEARVRMV</sequence>
<dbReference type="eggNOG" id="COG1145">
    <property type="taxonomic scope" value="Bacteria"/>
</dbReference>
<dbReference type="Pfam" id="PF00881">
    <property type="entry name" value="Nitroreductase"/>
    <property type="match status" value="1"/>
</dbReference>
<dbReference type="PANTHER" id="PTHR43673">
    <property type="entry name" value="NAD(P)H NITROREDUCTASE YDGI-RELATED"/>
    <property type="match status" value="1"/>
</dbReference>
<dbReference type="RefSeq" id="WP_013506983.1">
    <property type="nucleotide sequence ID" value="NC_014836.1"/>
</dbReference>
<dbReference type="GO" id="GO:0051536">
    <property type="term" value="F:iron-sulfur cluster binding"/>
    <property type="evidence" value="ECO:0007669"/>
    <property type="project" value="UniProtKB-KW"/>
</dbReference>
<dbReference type="EMBL" id="CP002432">
    <property type="protein sequence ID" value="ADU67112.1"/>
    <property type="molecule type" value="Genomic_DNA"/>
</dbReference>
<dbReference type="AlphaFoldDB" id="E6W4N9"/>
<dbReference type="SUPFAM" id="SSF54862">
    <property type="entry name" value="4Fe-4S ferredoxins"/>
    <property type="match status" value="1"/>
</dbReference>
<evidence type="ECO:0000256" key="2">
    <source>
        <dbReference type="ARBA" id="ARBA00022723"/>
    </source>
</evidence>
<evidence type="ECO:0000259" key="6">
    <source>
        <dbReference type="PROSITE" id="PS51379"/>
    </source>
</evidence>
<dbReference type="OrthoDB" id="368873at2"/>
<evidence type="ECO:0000256" key="1">
    <source>
        <dbReference type="ARBA" id="ARBA00007118"/>
    </source>
</evidence>
<evidence type="ECO:0000256" key="4">
    <source>
        <dbReference type="ARBA" id="ARBA00023004"/>
    </source>
</evidence>
<gene>
    <name evidence="7" type="ordered locus">Selin_2397</name>
</gene>
<feature type="domain" description="4Fe-4S ferredoxin-type" evidence="6">
    <location>
        <begin position="1"/>
        <end position="29"/>
    </location>
</feature>
<feature type="domain" description="4Fe-4S ferredoxin-type" evidence="6">
    <location>
        <begin position="32"/>
        <end position="62"/>
    </location>
</feature>
<dbReference type="KEGG" id="din:Selin_2397"/>
<accession>E6W4N9</accession>
<keyword evidence="2" id="KW-0479">Metal-binding</keyword>
<dbReference type="GO" id="GO:0046872">
    <property type="term" value="F:metal ion binding"/>
    <property type="evidence" value="ECO:0007669"/>
    <property type="project" value="UniProtKB-KW"/>
</dbReference>
<dbReference type="GO" id="GO:0016491">
    <property type="term" value="F:oxidoreductase activity"/>
    <property type="evidence" value="ECO:0007669"/>
    <property type="project" value="UniProtKB-KW"/>
</dbReference>
<dbReference type="PROSITE" id="PS00198">
    <property type="entry name" value="4FE4S_FER_1"/>
    <property type="match status" value="1"/>
</dbReference>
<dbReference type="PROSITE" id="PS51379">
    <property type="entry name" value="4FE4S_FER_2"/>
    <property type="match status" value="2"/>
</dbReference>
<dbReference type="InterPro" id="IPR029479">
    <property type="entry name" value="Nitroreductase"/>
</dbReference>
<dbReference type="STRING" id="653733.Selin_2397"/>